<dbReference type="EMBL" id="JAPQKS010000006">
    <property type="protein sequence ID" value="KAJ5224049.1"/>
    <property type="molecule type" value="Genomic_DNA"/>
</dbReference>
<evidence type="ECO:0000313" key="2">
    <source>
        <dbReference type="EMBL" id="KAJ5224049.1"/>
    </source>
</evidence>
<organism evidence="2 3">
    <name type="scientific">Penicillium chermesinum</name>
    <dbReference type="NCBI Taxonomy" id="63820"/>
    <lineage>
        <taxon>Eukaryota</taxon>
        <taxon>Fungi</taxon>
        <taxon>Dikarya</taxon>
        <taxon>Ascomycota</taxon>
        <taxon>Pezizomycotina</taxon>
        <taxon>Eurotiomycetes</taxon>
        <taxon>Eurotiomycetidae</taxon>
        <taxon>Eurotiales</taxon>
        <taxon>Aspergillaceae</taxon>
        <taxon>Penicillium</taxon>
    </lineage>
</organism>
<name>A0A9W9NSV8_9EURO</name>
<proteinExistence type="predicted"/>
<accession>A0A9W9NSV8</accession>
<dbReference type="Proteomes" id="UP001150941">
    <property type="component" value="Unassembled WGS sequence"/>
</dbReference>
<reference evidence="2" key="2">
    <citation type="journal article" date="2023" name="IMA Fungus">
        <title>Comparative genomic study of the Penicillium genus elucidates a diverse pangenome and 15 lateral gene transfer events.</title>
        <authorList>
            <person name="Petersen C."/>
            <person name="Sorensen T."/>
            <person name="Nielsen M.R."/>
            <person name="Sondergaard T.E."/>
            <person name="Sorensen J.L."/>
            <person name="Fitzpatrick D.A."/>
            <person name="Frisvad J.C."/>
            <person name="Nielsen K.L."/>
        </authorList>
    </citation>
    <scope>NUCLEOTIDE SEQUENCE</scope>
    <source>
        <strain evidence="2">IBT 19713</strain>
    </source>
</reference>
<feature type="non-terminal residue" evidence="2">
    <location>
        <position position="361"/>
    </location>
</feature>
<evidence type="ECO:0000256" key="1">
    <source>
        <dbReference type="SAM" id="MobiDB-lite"/>
    </source>
</evidence>
<keyword evidence="3" id="KW-1185">Reference proteome</keyword>
<gene>
    <name evidence="2" type="ORF">N7468_008591</name>
</gene>
<dbReference type="GeneID" id="83205190"/>
<sequence>HNPQFKRLYENLTTTLLNPDGSTRATSKDPVRAAAVEELKQCQIRRAKKQIQQQTLRRLAFASDSELLDDFHDNLALISLYLETPSSALDQDQPLDQSQSLGHLHDNALSLLQPEFETFCSNIPSFITQFSNILSKASHDLRAIASTNPDNNDLDENMPGPSHSRSLSTHNARARARDRRVRTSMAPAPLLSSILNDRVRALRFLQLEELPAKRREMAALAADVIAAQAQVLERTVLLLERAKHGALARATKAKAEHLATVAQGVEGKLEYVPLIATTLYTPETLAALSRYQRHLRETKARLDERRESAIEELKRYGDIEATRAGGAERVEGGTLAEIARRYGLLVREVDSVRMEIARLGE</sequence>
<protein>
    <submittedName>
        <fullName evidence="2">Uncharacterized protein</fullName>
    </submittedName>
</protein>
<comment type="caution">
    <text evidence="2">The sequence shown here is derived from an EMBL/GenBank/DDBJ whole genome shotgun (WGS) entry which is preliminary data.</text>
</comment>
<dbReference type="RefSeq" id="XP_058328232.1">
    <property type="nucleotide sequence ID" value="XM_058477887.1"/>
</dbReference>
<dbReference type="OrthoDB" id="66964at2759"/>
<reference evidence="2" key="1">
    <citation type="submission" date="2022-11" db="EMBL/GenBank/DDBJ databases">
        <authorList>
            <person name="Petersen C."/>
        </authorList>
    </citation>
    <scope>NUCLEOTIDE SEQUENCE</scope>
    <source>
        <strain evidence="2">IBT 19713</strain>
    </source>
</reference>
<evidence type="ECO:0000313" key="3">
    <source>
        <dbReference type="Proteomes" id="UP001150941"/>
    </source>
</evidence>
<feature type="compositionally biased region" description="Basic residues" evidence="1">
    <location>
        <begin position="172"/>
        <end position="182"/>
    </location>
</feature>
<dbReference type="AlphaFoldDB" id="A0A9W9NSV8"/>
<feature type="region of interest" description="Disordered" evidence="1">
    <location>
        <begin position="146"/>
        <end position="182"/>
    </location>
</feature>